<evidence type="ECO:0000256" key="1">
    <source>
        <dbReference type="ARBA" id="ARBA00022737"/>
    </source>
</evidence>
<dbReference type="PROSITE" id="PS01180">
    <property type="entry name" value="CUB"/>
    <property type="match status" value="3"/>
</dbReference>
<keyword evidence="4" id="KW-0732">Signal</keyword>
<protein>
    <recommendedName>
        <fullName evidence="5">CUB domain-containing protein</fullName>
    </recommendedName>
</protein>
<dbReference type="PANTHER" id="PTHR24251:SF30">
    <property type="entry name" value="MEMBRANE FRIZZLED-RELATED PROTEIN"/>
    <property type="match status" value="1"/>
</dbReference>
<sequence>MKPAVKFCSYLILIFFCGTFLTKYADGSCSQTVFAQPFIQHITSPNWPNSYPSNLDCEWTITSLAEENIIIEFLDISLTCCIDVIKVFDGNELVGMPIHTVKGTGEVTHFPSPYVSSTSSISVRLMTYDLPSKASGFRIAYRIANHSSSDSSPMGFNMFLTGSTNITSPNYPKNYTENSNTFWTFAAPIGEQLQFKVTEMLIEPCCDYLKLTDGLDERLIAKLGKEGVKKDTMFQTTTGILKVTFHTDYSINHQGFHASLSTIPRKPLNAKACGFTDMVTNQTTIFNSPSYPYDYPSNMDCNWLLKSPYNGWQVLVVFEDFRSEDCCDHLEVFDGTSFDSQLLATIKDKWNPHNYRFISSQGSLYLRFISDTNVNYRGFSGYYTLIEVPTPRAALHDEAQEIIEEVLPMEVSCFTGFALSGDGFQQDMQTLTQCPSGSSCLHATASIFDDTKYGNSNEIRISYGQCLPVHLCETYSCEQMQESLPPSIPSSFHECAFRCCNEDMCNQQPELKTINDVSGAEQACQNDDLAFLPGCTYRELHNQATMCFSLFFNEFPYTDPITCSRNLQLYQLCMYSVDEICFVGMKPVLFGLESESLSDELWKFVTSEFVDFSTIIHPSYELFCNNVKETPNEKYGGLFSFLSYVITGDSNHCGLTERDNITQNFIYLREQLIHVQKTADFCRLFDYLKETAMEVYRRCDVSSFIDYLNINDQNLHTKLHEHGAEIYRMSFNLLAEVFLPQCLALRTSSSK</sequence>
<keyword evidence="7" id="KW-1185">Reference proteome</keyword>
<dbReference type="CDD" id="cd00041">
    <property type="entry name" value="CUB"/>
    <property type="match status" value="3"/>
</dbReference>
<dbReference type="SUPFAM" id="SSF49854">
    <property type="entry name" value="Spermadhesin, CUB domain"/>
    <property type="match status" value="3"/>
</dbReference>
<keyword evidence="1" id="KW-0677">Repeat</keyword>
<dbReference type="EMBL" id="CAWYQH010000002">
    <property type="protein sequence ID" value="CAK8673616.1"/>
    <property type="molecule type" value="Genomic_DNA"/>
</dbReference>
<gene>
    <name evidence="6" type="ORF">CVLEPA_LOCUS3387</name>
</gene>
<keyword evidence="2" id="KW-1015">Disulfide bond</keyword>
<feature type="domain" description="CUB" evidence="5">
    <location>
        <begin position="29"/>
        <end position="144"/>
    </location>
</feature>
<accession>A0ABP0F1L4</accession>
<dbReference type="Gene3D" id="2.60.120.290">
    <property type="entry name" value="Spermadhesin, CUB domain"/>
    <property type="match status" value="3"/>
</dbReference>
<feature type="domain" description="CUB" evidence="5">
    <location>
        <begin position="273"/>
        <end position="386"/>
    </location>
</feature>
<dbReference type="Pfam" id="PF00431">
    <property type="entry name" value="CUB"/>
    <property type="match status" value="3"/>
</dbReference>
<evidence type="ECO:0000259" key="5">
    <source>
        <dbReference type="PROSITE" id="PS01180"/>
    </source>
</evidence>
<feature type="domain" description="CUB" evidence="5">
    <location>
        <begin position="154"/>
        <end position="263"/>
    </location>
</feature>
<evidence type="ECO:0000256" key="3">
    <source>
        <dbReference type="PROSITE-ProRule" id="PRU00059"/>
    </source>
</evidence>
<dbReference type="Proteomes" id="UP001642483">
    <property type="component" value="Unassembled WGS sequence"/>
</dbReference>
<comment type="caution">
    <text evidence="3">Lacks conserved residue(s) required for the propagation of feature annotation.</text>
</comment>
<dbReference type="InterPro" id="IPR035914">
    <property type="entry name" value="Sperma_CUB_dom_sf"/>
</dbReference>
<feature type="chain" id="PRO_5045901829" description="CUB domain-containing protein" evidence="4">
    <location>
        <begin position="28"/>
        <end position="751"/>
    </location>
</feature>
<proteinExistence type="predicted"/>
<reference evidence="6 7" key="1">
    <citation type="submission" date="2024-02" db="EMBL/GenBank/DDBJ databases">
        <authorList>
            <person name="Daric V."/>
            <person name="Darras S."/>
        </authorList>
    </citation>
    <scope>NUCLEOTIDE SEQUENCE [LARGE SCALE GENOMIC DNA]</scope>
</reference>
<evidence type="ECO:0000256" key="2">
    <source>
        <dbReference type="ARBA" id="ARBA00023157"/>
    </source>
</evidence>
<evidence type="ECO:0000313" key="7">
    <source>
        <dbReference type="Proteomes" id="UP001642483"/>
    </source>
</evidence>
<comment type="caution">
    <text evidence="6">The sequence shown here is derived from an EMBL/GenBank/DDBJ whole genome shotgun (WGS) entry which is preliminary data.</text>
</comment>
<evidence type="ECO:0000256" key="4">
    <source>
        <dbReference type="SAM" id="SignalP"/>
    </source>
</evidence>
<dbReference type="SMART" id="SM00042">
    <property type="entry name" value="CUB"/>
    <property type="match status" value="3"/>
</dbReference>
<evidence type="ECO:0000313" key="6">
    <source>
        <dbReference type="EMBL" id="CAK8673616.1"/>
    </source>
</evidence>
<feature type="signal peptide" evidence="4">
    <location>
        <begin position="1"/>
        <end position="27"/>
    </location>
</feature>
<name>A0ABP0F1L4_CLALP</name>
<dbReference type="PANTHER" id="PTHR24251">
    <property type="entry name" value="OVOCHYMASE-RELATED"/>
    <property type="match status" value="1"/>
</dbReference>
<organism evidence="6 7">
    <name type="scientific">Clavelina lepadiformis</name>
    <name type="common">Light-bulb sea squirt</name>
    <name type="synonym">Ascidia lepadiformis</name>
    <dbReference type="NCBI Taxonomy" id="159417"/>
    <lineage>
        <taxon>Eukaryota</taxon>
        <taxon>Metazoa</taxon>
        <taxon>Chordata</taxon>
        <taxon>Tunicata</taxon>
        <taxon>Ascidiacea</taxon>
        <taxon>Aplousobranchia</taxon>
        <taxon>Clavelinidae</taxon>
        <taxon>Clavelina</taxon>
    </lineage>
</organism>
<dbReference type="InterPro" id="IPR000859">
    <property type="entry name" value="CUB_dom"/>
</dbReference>